<dbReference type="Pfam" id="PF14226">
    <property type="entry name" value="DIOX_N"/>
    <property type="match status" value="1"/>
</dbReference>
<protein>
    <recommendedName>
        <fullName evidence="2">Fe2OG dioxygenase domain-containing protein</fullName>
    </recommendedName>
</protein>
<dbReference type="PROSITE" id="PS51471">
    <property type="entry name" value="FE2OG_OXY"/>
    <property type="match status" value="1"/>
</dbReference>
<dbReference type="PRINTS" id="PR00682">
    <property type="entry name" value="IPNSYNTHASE"/>
</dbReference>
<dbReference type="AlphaFoldDB" id="A0AAD7U5Q8"/>
<dbReference type="EMBL" id="JAPEVG010000003">
    <property type="protein sequence ID" value="KAJ8501941.1"/>
    <property type="molecule type" value="Genomic_DNA"/>
</dbReference>
<dbReference type="InterPro" id="IPR027443">
    <property type="entry name" value="IPNS-like_sf"/>
</dbReference>
<accession>A0AAD7U5Q8</accession>
<organism evidence="3 4">
    <name type="scientific">Trametes cubensis</name>
    <dbReference type="NCBI Taxonomy" id="1111947"/>
    <lineage>
        <taxon>Eukaryota</taxon>
        <taxon>Fungi</taxon>
        <taxon>Dikarya</taxon>
        <taxon>Basidiomycota</taxon>
        <taxon>Agaricomycotina</taxon>
        <taxon>Agaricomycetes</taxon>
        <taxon>Polyporales</taxon>
        <taxon>Polyporaceae</taxon>
        <taxon>Trametes</taxon>
    </lineage>
</organism>
<dbReference type="InterPro" id="IPR005123">
    <property type="entry name" value="Oxoglu/Fe-dep_dioxygenase_dom"/>
</dbReference>
<dbReference type="InterPro" id="IPR050231">
    <property type="entry name" value="Iron_ascorbate_oxido_reductase"/>
</dbReference>
<comment type="similarity">
    <text evidence="1">Belongs to the iron/ascorbate-dependent oxidoreductase family.</text>
</comment>
<dbReference type="Gene3D" id="2.60.120.330">
    <property type="entry name" value="B-lactam Antibiotic, Isopenicillin N Synthase, Chain"/>
    <property type="match status" value="1"/>
</dbReference>
<keyword evidence="1" id="KW-0560">Oxidoreductase</keyword>
<dbReference type="Proteomes" id="UP001215151">
    <property type="component" value="Unassembled WGS sequence"/>
</dbReference>
<dbReference type="PANTHER" id="PTHR47990">
    <property type="entry name" value="2-OXOGLUTARATE (2OG) AND FE(II)-DEPENDENT OXYGENASE SUPERFAMILY PROTEIN-RELATED"/>
    <property type="match status" value="1"/>
</dbReference>
<keyword evidence="1" id="KW-0479">Metal-binding</keyword>
<evidence type="ECO:0000256" key="1">
    <source>
        <dbReference type="RuleBase" id="RU003682"/>
    </source>
</evidence>
<gene>
    <name evidence="3" type="ORF">ONZ51_g340</name>
</gene>
<evidence type="ECO:0000259" key="2">
    <source>
        <dbReference type="PROSITE" id="PS51471"/>
    </source>
</evidence>
<evidence type="ECO:0000313" key="4">
    <source>
        <dbReference type="Proteomes" id="UP001215151"/>
    </source>
</evidence>
<dbReference type="Pfam" id="PF03171">
    <property type="entry name" value="2OG-FeII_Oxy"/>
    <property type="match status" value="1"/>
</dbReference>
<proteinExistence type="inferred from homology"/>
<dbReference type="InterPro" id="IPR026992">
    <property type="entry name" value="DIOX_N"/>
</dbReference>
<dbReference type="InterPro" id="IPR044861">
    <property type="entry name" value="IPNS-like_FE2OG_OXY"/>
</dbReference>
<dbReference type="SUPFAM" id="SSF51197">
    <property type="entry name" value="Clavaminate synthase-like"/>
    <property type="match status" value="1"/>
</dbReference>
<comment type="caution">
    <text evidence="3">The sequence shown here is derived from an EMBL/GenBank/DDBJ whole genome shotgun (WGS) entry which is preliminary data.</text>
</comment>
<keyword evidence="1" id="KW-0408">Iron</keyword>
<feature type="domain" description="Fe2OG dioxygenase" evidence="2">
    <location>
        <begin position="186"/>
        <end position="300"/>
    </location>
</feature>
<reference evidence="3" key="1">
    <citation type="submission" date="2022-11" db="EMBL/GenBank/DDBJ databases">
        <title>Genome Sequence of Cubamyces cubensis.</title>
        <authorList>
            <person name="Buettner E."/>
        </authorList>
    </citation>
    <scope>NUCLEOTIDE SEQUENCE</scope>
    <source>
        <strain evidence="3">MPL-01</strain>
    </source>
</reference>
<dbReference type="GO" id="GO:0016491">
    <property type="term" value="F:oxidoreductase activity"/>
    <property type="evidence" value="ECO:0007669"/>
    <property type="project" value="UniProtKB-KW"/>
</dbReference>
<sequence>MASNHLGNGDGIAVLDFGVFLDGSEAKKQAVAAAMLDSFKKTGFVYLVNHGIPSEKISSMFQWSKCFFALPMETKQLAPHPPSGTHHRGYSAPGVEKVSQHVYDEEDLKNIRTNVPDVKESFECGWEESVSMPNIWLPDDNILPGFKEACLDFFWTCHETELNILRALSMGLGLSPDILEKTHTAHDNQLRLLHYPSVPAKELAENKISRIDAHSDFGSITLLLQDDVGGLEIEDPTHPGRFISAPPIEGALIVNAGDLMMRWSNDTIRSTIHRVRAPPNMKTIDGMTPERYSIPYFCSPEDRAVVQCLPGTYSEENPPKYEPITAGEYVLQRLAATY</sequence>
<dbReference type="GO" id="GO:0046872">
    <property type="term" value="F:metal ion binding"/>
    <property type="evidence" value="ECO:0007669"/>
    <property type="project" value="UniProtKB-KW"/>
</dbReference>
<keyword evidence="4" id="KW-1185">Reference proteome</keyword>
<evidence type="ECO:0000313" key="3">
    <source>
        <dbReference type="EMBL" id="KAJ8501941.1"/>
    </source>
</evidence>
<name>A0AAD7U5Q8_9APHY</name>